<protein>
    <submittedName>
        <fullName evidence="3">Uncharacterized protein</fullName>
    </submittedName>
</protein>
<evidence type="ECO:0000256" key="1">
    <source>
        <dbReference type="SAM" id="MobiDB-lite"/>
    </source>
</evidence>
<dbReference type="EMBL" id="JBBWUH010000003">
    <property type="protein sequence ID" value="KAK8174125.1"/>
    <property type="molecule type" value="Genomic_DNA"/>
</dbReference>
<name>A0ABR1Y0J4_9PEZI</name>
<evidence type="ECO:0000313" key="3">
    <source>
        <dbReference type="EMBL" id="KAK8174125.1"/>
    </source>
</evidence>
<gene>
    <name evidence="3" type="ORF">IWX90DRAFT_428873</name>
</gene>
<evidence type="ECO:0000313" key="4">
    <source>
        <dbReference type="Proteomes" id="UP001456524"/>
    </source>
</evidence>
<feature type="compositionally biased region" description="Basic and acidic residues" evidence="1">
    <location>
        <begin position="63"/>
        <end position="72"/>
    </location>
</feature>
<accession>A0ABR1Y0J4</accession>
<feature type="chain" id="PRO_5046695523" evidence="2">
    <location>
        <begin position="20"/>
        <end position="243"/>
    </location>
</feature>
<keyword evidence="4" id="KW-1185">Reference proteome</keyword>
<reference evidence="3 4" key="1">
    <citation type="journal article" date="2022" name="G3 (Bethesda)">
        <title>Enemy or ally: a genomic approach to elucidate the lifestyle of Phyllosticta citrichinaensis.</title>
        <authorList>
            <person name="Buijs V.A."/>
            <person name="Groenewald J.Z."/>
            <person name="Haridas S."/>
            <person name="LaButti K.M."/>
            <person name="Lipzen A."/>
            <person name="Martin F.M."/>
            <person name="Barry K."/>
            <person name="Grigoriev I.V."/>
            <person name="Crous P.W."/>
            <person name="Seidl M.F."/>
        </authorList>
    </citation>
    <scope>NUCLEOTIDE SEQUENCE [LARGE SCALE GENOMIC DNA]</scope>
    <source>
        <strain evidence="3 4">CBS 129764</strain>
    </source>
</reference>
<sequence>MRSAIAIIPLFALMRLGLADLDWNDVPGNCRSQCEPVINIFTDCAREVGTDASVDFFRNGTLDVDRDGRPDVDELPGPGRVDRDGDGDLDGPGDGDGPGNGRGNDNNNDNNNDRDRDDDPVLEQRYVDCVCNKQNARTDIPNCSDCLIRNGYRDKEAGDFVRACNFAGATGVPNTTASPTATLTTTNAAGSTILSTLAPTPTNITGTGVNNNQPVQATGAASKVGAQNVLVAAALVGLPAAFL</sequence>
<feature type="region of interest" description="Disordered" evidence="1">
    <location>
        <begin position="60"/>
        <end position="119"/>
    </location>
</feature>
<organism evidence="3 4">
    <name type="scientific">Phyllosticta citrichinensis</name>
    <dbReference type="NCBI Taxonomy" id="1130410"/>
    <lineage>
        <taxon>Eukaryota</taxon>
        <taxon>Fungi</taxon>
        <taxon>Dikarya</taxon>
        <taxon>Ascomycota</taxon>
        <taxon>Pezizomycotina</taxon>
        <taxon>Dothideomycetes</taxon>
        <taxon>Dothideomycetes incertae sedis</taxon>
        <taxon>Botryosphaeriales</taxon>
        <taxon>Phyllostictaceae</taxon>
        <taxon>Phyllosticta</taxon>
    </lineage>
</organism>
<keyword evidence="2" id="KW-0732">Signal</keyword>
<dbReference type="Proteomes" id="UP001456524">
    <property type="component" value="Unassembled WGS sequence"/>
</dbReference>
<comment type="caution">
    <text evidence="3">The sequence shown here is derived from an EMBL/GenBank/DDBJ whole genome shotgun (WGS) entry which is preliminary data.</text>
</comment>
<evidence type="ECO:0000256" key="2">
    <source>
        <dbReference type="SAM" id="SignalP"/>
    </source>
</evidence>
<feature type="signal peptide" evidence="2">
    <location>
        <begin position="1"/>
        <end position="19"/>
    </location>
</feature>
<proteinExistence type="predicted"/>